<dbReference type="Pfam" id="PF07610">
    <property type="entry name" value="DUF1573"/>
    <property type="match status" value="1"/>
</dbReference>
<feature type="transmembrane region" description="Helical" evidence="1">
    <location>
        <begin position="386"/>
        <end position="412"/>
    </location>
</feature>
<dbReference type="Proteomes" id="UP001221217">
    <property type="component" value="Unassembled WGS sequence"/>
</dbReference>
<evidence type="ECO:0000313" key="2">
    <source>
        <dbReference type="EMBL" id="MDC7226393.1"/>
    </source>
</evidence>
<reference evidence="2 3" key="1">
    <citation type="submission" date="2022-12" db="EMBL/GenBank/DDBJ databases">
        <title>Metagenome assembled genome from gulf of manar.</title>
        <authorList>
            <person name="Kohli P."/>
            <person name="Pk S."/>
            <person name="Venkata Ramana C."/>
            <person name="Sasikala C."/>
        </authorList>
    </citation>
    <scope>NUCLEOTIDE SEQUENCE [LARGE SCALE GENOMIC DNA]</scope>
    <source>
        <strain evidence="2">JB008</strain>
    </source>
</reference>
<keyword evidence="1" id="KW-1133">Transmembrane helix</keyword>
<feature type="transmembrane region" description="Helical" evidence="1">
    <location>
        <begin position="465"/>
        <end position="486"/>
    </location>
</feature>
<dbReference type="AlphaFoldDB" id="A0AAJ1IBU9"/>
<evidence type="ECO:0000256" key="1">
    <source>
        <dbReference type="SAM" id="Phobius"/>
    </source>
</evidence>
<keyword evidence="1" id="KW-0812">Transmembrane</keyword>
<feature type="transmembrane region" description="Helical" evidence="1">
    <location>
        <begin position="332"/>
        <end position="350"/>
    </location>
</feature>
<keyword evidence="1" id="KW-0472">Membrane</keyword>
<proteinExistence type="predicted"/>
<comment type="caution">
    <text evidence="2">The sequence shown here is derived from an EMBL/GenBank/DDBJ whole genome shotgun (WGS) entry which is preliminary data.</text>
</comment>
<name>A0AAJ1IBU9_9SPIO</name>
<dbReference type="InterPro" id="IPR011467">
    <property type="entry name" value="DUF1573"/>
</dbReference>
<dbReference type="EMBL" id="JAQQAL010000011">
    <property type="protein sequence ID" value="MDC7226393.1"/>
    <property type="molecule type" value="Genomic_DNA"/>
</dbReference>
<feature type="transmembrane region" description="Helical" evidence="1">
    <location>
        <begin position="432"/>
        <end position="453"/>
    </location>
</feature>
<sequence>MVKSKPFLILSIILFIFTAAVPVMAERGDLSFSITEWDAGVINFGDIAEQDVEVENSTADAVNIDLVSTCSCMTVEPESLLIDAGGTGSFTVIFDSHDDEGDFEKLLIIQTDSDAMPKGFFVVTGFVDVLEAADAAAAETTGEDFDFYDGAVRYYYTPGCKSCNRFLKDAVIPINRRDITEAEFYEELQAELADRGETMREVPVLITDDGVYQGEEAVIEAYTAIISGGSSDAANSTEDAGGSEGSGGDSGGINIAILPVLAAGLLDGVNPCAFTTLIFLLSALSVAGRSRRETLIIGLFFTVSVFATYFLIGLGFFKIIRIADSFELVSRIIRWVLFGALALFAGLSFYDYAKIRAGNATDIILQLPEGVKRRMHSSIRSYTKSAALAGSSIVMGFLISIFELGCTGQIYFPTITYIIQTDKAASGFFYLALYNLAFILPLAGVFLVVYFGITSKRITKKFQSNLGLIKLLTGFLFIAFAVLMIIL</sequence>
<dbReference type="InterPro" id="IPR013783">
    <property type="entry name" value="Ig-like_fold"/>
</dbReference>
<feature type="transmembrane region" description="Helical" evidence="1">
    <location>
        <begin position="268"/>
        <end position="288"/>
    </location>
</feature>
<organism evidence="2 3">
    <name type="scientific">Candidatus Thalassospirochaeta sargassi</name>
    <dbReference type="NCBI Taxonomy" id="3119039"/>
    <lineage>
        <taxon>Bacteria</taxon>
        <taxon>Pseudomonadati</taxon>
        <taxon>Spirochaetota</taxon>
        <taxon>Spirochaetia</taxon>
        <taxon>Spirochaetales</taxon>
        <taxon>Spirochaetaceae</taxon>
        <taxon>Candidatus Thalassospirochaeta</taxon>
    </lineage>
</organism>
<dbReference type="Gene3D" id="2.60.40.10">
    <property type="entry name" value="Immunoglobulins"/>
    <property type="match status" value="1"/>
</dbReference>
<evidence type="ECO:0000313" key="3">
    <source>
        <dbReference type="Proteomes" id="UP001221217"/>
    </source>
</evidence>
<protein>
    <submittedName>
        <fullName evidence="2">DUF1573 domain-containing protein</fullName>
    </submittedName>
</protein>
<feature type="transmembrane region" description="Helical" evidence="1">
    <location>
        <begin position="295"/>
        <end position="320"/>
    </location>
</feature>
<gene>
    <name evidence="2" type="ORF">PQJ61_06485</name>
</gene>
<accession>A0AAJ1IBU9</accession>